<evidence type="ECO:0000313" key="1">
    <source>
        <dbReference type="EMBL" id="KAA0194617.1"/>
    </source>
</evidence>
<gene>
    <name evidence="1" type="ORF">FBUS_03365</name>
</gene>
<accession>A0A8E0RXG1</accession>
<comment type="caution">
    <text evidence="1">The sequence shown here is derived from an EMBL/GenBank/DDBJ whole genome shotgun (WGS) entry which is preliminary data.</text>
</comment>
<dbReference type="EMBL" id="LUCM01004242">
    <property type="protein sequence ID" value="KAA0194617.1"/>
    <property type="molecule type" value="Genomic_DNA"/>
</dbReference>
<name>A0A8E0RXG1_9TREM</name>
<reference evidence="1" key="1">
    <citation type="submission" date="2019-05" db="EMBL/GenBank/DDBJ databases">
        <title>Annotation for the trematode Fasciolopsis buski.</title>
        <authorList>
            <person name="Choi Y.-J."/>
        </authorList>
    </citation>
    <scope>NUCLEOTIDE SEQUENCE</scope>
    <source>
        <strain evidence="1">HT</strain>
        <tissue evidence="1">Whole worm</tissue>
    </source>
</reference>
<evidence type="ECO:0000313" key="2">
    <source>
        <dbReference type="Proteomes" id="UP000728185"/>
    </source>
</evidence>
<keyword evidence="2" id="KW-1185">Reference proteome</keyword>
<dbReference type="AlphaFoldDB" id="A0A8E0RXG1"/>
<organism evidence="1 2">
    <name type="scientific">Fasciolopsis buskii</name>
    <dbReference type="NCBI Taxonomy" id="27845"/>
    <lineage>
        <taxon>Eukaryota</taxon>
        <taxon>Metazoa</taxon>
        <taxon>Spiralia</taxon>
        <taxon>Lophotrochozoa</taxon>
        <taxon>Platyhelminthes</taxon>
        <taxon>Trematoda</taxon>
        <taxon>Digenea</taxon>
        <taxon>Plagiorchiida</taxon>
        <taxon>Echinostomata</taxon>
        <taxon>Echinostomatoidea</taxon>
        <taxon>Fasciolidae</taxon>
        <taxon>Fasciolopsis</taxon>
    </lineage>
</organism>
<dbReference type="OrthoDB" id="10344476at2759"/>
<proteinExistence type="predicted"/>
<dbReference type="Proteomes" id="UP000728185">
    <property type="component" value="Unassembled WGS sequence"/>
</dbReference>
<protein>
    <submittedName>
        <fullName evidence="1">Uncharacterized protein</fullName>
    </submittedName>
</protein>
<sequence>MCAQSLQIDDIYEDPYEAKLADVPSKRVYTQQWIMELQRIKHLKDNARRMLLGPHFRVMKPTEQES</sequence>